<evidence type="ECO:0000313" key="1">
    <source>
        <dbReference type="EMBL" id="PZF73814.1"/>
    </source>
</evidence>
<dbReference type="AlphaFoldDB" id="A0A2W2B0M4"/>
<accession>A0A2W2B0M4</accession>
<name>A0A2W2B0M4_9BACT</name>
<organism evidence="1 2">
    <name type="scientific">Taibaiella soli</name>
    <dbReference type="NCBI Taxonomy" id="1649169"/>
    <lineage>
        <taxon>Bacteria</taxon>
        <taxon>Pseudomonadati</taxon>
        <taxon>Bacteroidota</taxon>
        <taxon>Chitinophagia</taxon>
        <taxon>Chitinophagales</taxon>
        <taxon>Chitinophagaceae</taxon>
        <taxon>Taibaiella</taxon>
    </lineage>
</organism>
<evidence type="ECO:0000313" key="2">
    <source>
        <dbReference type="Proteomes" id="UP000248745"/>
    </source>
</evidence>
<dbReference type="EMBL" id="QKTW01000009">
    <property type="protein sequence ID" value="PZF73814.1"/>
    <property type="molecule type" value="Genomic_DNA"/>
</dbReference>
<sequence>MSVRKMRNNQNQHRYQADQLSYYPGIDIPHCQISAFAVCMDVVILSLKDMRIIRVMPAEIQAFRQWLLKNRIREVDQKNI</sequence>
<reference evidence="1 2" key="1">
    <citation type="submission" date="2018-06" db="EMBL/GenBank/DDBJ databases">
        <title>Mucibacter soli gen. nov., sp. nov., a new member of the family Chitinophagaceae producing mucin.</title>
        <authorList>
            <person name="Kim M.-K."/>
            <person name="Park S."/>
            <person name="Kim T.-S."/>
            <person name="Joung Y."/>
            <person name="Han J.-H."/>
            <person name="Kim S.B."/>
        </authorList>
    </citation>
    <scope>NUCLEOTIDE SEQUENCE [LARGE SCALE GENOMIC DNA]</scope>
    <source>
        <strain evidence="1 2">R1-15</strain>
    </source>
</reference>
<protein>
    <submittedName>
        <fullName evidence="1">Uncharacterized protein</fullName>
    </submittedName>
</protein>
<proteinExistence type="predicted"/>
<comment type="caution">
    <text evidence="1">The sequence shown here is derived from an EMBL/GenBank/DDBJ whole genome shotgun (WGS) entry which is preliminary data.</text>
</comment>
<gene>
    <name evidence="1" type="ORF">DN068_05585</name>
</gene>
<keyword evidence="2" id="KW-1185">Reference proteome</keyword>
<dbReference type="Proteomes" id="UP000248745">
    <property type="component" value="Unassembled WGS sequence"/>
</dbReference>